<dbReference type="InParanoid" id="D1CA06"/>
<name>D1CA06_SPHTD</name>
<dbReference type="OrthoDB" id="5197630at2"/>
<dbReference type="STRING" id="479434.Sthe_3249"/>
<feature type="transmembrane region" description="Helical" evidence="1">
    <location>
        <begin position="36"/>
        <end position="55"/>
    </location>
</feature>
<dbReference type="EMBL" id="CP001824">
    <property type="protein sequence ID" value="ACZ40649.1"/>
    <property type="molecule type" value="Genomic_DNA"/>
</dbReference>
<evidence type="ECO:0000313" key="3">
    <source>
        <dbReference type="Proteomes" id="UP000002027"/>
    </source>
</evidence>
<evidence type="ECO:0000313" key="2">
    <source>
        <dbReference type="EMBL" id="ACZ40649.1"/>
    </source>
</evidence>
<keyword evidence="1" id="KW-0812">Transmembrane</keyword>
<feature type="transmembrane region" description="Helical" evidence="1">
    <location>
        <begin position="75"/>
        <end position="93"/>
    </location>
</feature>
<dbReference type="KEGG" id="sti:Sthe_3249"/>
<dbReference type="eggNOG" id="COG4392">
    <property type="taxonomic scope" value="Bacteria"/>
</dbReference>
<dbReference type="Pfam" id="PF05437">
    <property type="entry name" value="AzlD"/>
    <property type="match status" value="1"/>
</dbReference>
<accession>D1CA06</accession>
<keyword evidence="3" id="KW-1185">Reference proteome</keyword>
<keyword evidence="1" id="KW-1133">Transmembrane helix</keyword>
<keyword evidence="1" id="KW-0472">Membrane</keyword>
<dbReference type="AlphaFoldDB" id="D1CA06"/>
<organism evidence="2 3">
    <name type="scientific">Sphaerobacter thermophilus (strain ATCC 49802 / DSM 20745 / KCCM 41009 / NCIMB 13125 / S 6022)</name>
    <dbReference type="NCBI Taxonomy" id="479434"/>
    <lineage>
        <taxon>Bacteria</taxon>
        <taxon>Pseudomonadati</taxon>
        <taxon>Thermomicrobiota</taxon>
        <taxon>Thermomicrobia</taxon>
        <taxon>Sphaerobacterales</taxon>
        <taxon>Sphaerobacterineae</taxon>
        <taxon>Sphaerobacteraceae</taxon>
        <taxon>Sphaerobacter</taxon>
    </lineage>
</organism>
<sequence>MSNLWSIVAMAAGVYALRLGGLLLPQRAVPPGVQQALRFLPVALLGALVVATLSGRGYDPTTWVAVAGAGLVGWATRRMWACILSGMAIYWLLRLI</sequence>
<dbReference type="RefSeq" id="WP_012873684.1">
    <property type="nucleotide sequence ID" value="NC_013524.1"/>
</dbReference>
<feature type="transmembrane region" description="Helical" evidence="1">
    <location>
        <begin position="6"/>
        <end position="24"/>
    </location>
</feature>
<reference evidence="2" key="1">
    <citation type="journal article" date="2010" name="Stand. Genomic Sci.">
        <title>Complete genome sequence of Desulfohalobium retbaense type strain (HR(100)).</title>
        <authorList>
            <person name="Spring S."/>
            <person name="Nolan M."/>
            <person name="Lapidus A."/>
            <person name="Glavina Del Rio T."/>
            <person name="Copeland A."/>
            <person name="Tice H."/>
            <person name="Cheng J.F."/>
            <person name="Lucas S."/>
            <person name="Land M."/>
            <person name="Chen F."/>
            <person name="Bruce D."/>
            <person name="Goodwin L."/>
            <person name="Pitluck S."/>
            <person name="Ivanova N."/>
            <person name="Mavromatis K."/>
            <person name="Mikhailova N."/>
            <person name="Pati A."/>
            <person name="Chen A."/>
            <person name="Palaniappan K."/>
            <person name="Hauser L."/>
            <person name="Chang Y.J."/>
            <person name="Jeffries C.D."/>
            <person name="Munk C."/>
            <person name="Kiss H."/>
            <person name="Chain P."/>
            <person name="Han C."/>
            <person name="Brettin T."/>
            <person name="Detter J.C."/>
            <person name="Schuler E."/>
            <person name="Goker M."/>
            <person name="Rohde M."/>
            <person name="Bristow J."/>
            <person name="Eisen J.A."/>
            <person name="Markowitz V."/>
            <person name="Hugenholtz P."/>
            <person name="Kyrpides N.C."/>
            <person name="Klenk H.P."/>
        </authorList>
    </citation>
    <scope>NUCLEOTIDE SEQUENCE [LARGE SCALE GENOMIC DNA]</scope>
    <source>
        <strain evidence="2">DSM 20745</strain>
    </source>
</reference>
<dbReference type="HOGENOM" id="CLU_178311_0_0_0"/>
<evidence type="ECO:0000256" key="1">
    <source>
        <dbReference type="SAM" id="Phobius"/>
    </source>
</evidence>
<gene>
    <name evidence="2" type="ordered locus">Sthe_3249</name>
</gene>
<protein>
    <submittedName>
        <fullName evidence="2">Branched-chain amino acid transport</fullName>
    </submittedName>
</protein>
<dbReference type="Proteomes" id="UP000002027">
    <property type="component" value="Chromosome 2"/>
</dbReference>
<dbReference type="InterPro" id="IPR008407">
    <property type="entry name" value="Brnchd-chn_aa_trnsp_AzlD"/>
</dbReference>
<proteinExistence type="predicted"/>